<evidence type="ECO:0000256" key="2">
    <source>
        <dbReference type="SAM" id="MobiDB-lite"/>
    </source>
</evidence>
<feature type="compositionally biased region" description="Pro residues" evidence="2">
    <location>
        <begin position="560"/>
        <end position="576"/>
    </location>
</feature>
<dbReference type="InterPro" id="IPR036691">
    <property type="entry name" value="Endo/exonu/phosph_ase_sf"/>
</dbReference>
<dbReference type="InterPro" id="IPR012677">
    <property type="entry name" value="Nucleotide-bd_a/b_plait_sf"/>
</dbReference>
<dbReference type="EC" id="3.1.3.36" evidence="1"/>
<dbReference type="GO" id="GO:0046856">
    <property type="term" value="P:phosphatidylinositol dephosphorylation"/>
    <property type="evidence" value="ECO:0007669"/>
    <property type="project" value="InterPro"/>
</dbReference>
<dbReference type="GO" id="GO:0017124">
    <property type="term" value="F:SH3 domain binding"/>
    <property type="evidence" value="ECO:0007669"/>
    <property type="project" value="TreeGrafter"/>
</dbReference>
<dbReference type="SUPFAM" id="SSF56219">
    <property type="entry name" value="DNase I-like"/>
    <property type="match status" value="1"/>
</dbReference>
<feature type="compositionally biased region" description="Polar residues" evidence="2">
    <location>
        <begin position="646"/>
        <end position="665"/>
    </location>
</feature>
<name>A0A8C4R9Y8_EPTBU</name>
<reference evidence="5" key="1">
    <citation type="submission" date="2025-08" db="UniProtKB">
        <authorList>
            <consortium name="Ensembl"/>
        </authorList>
    </citation>
    <scope>IDENTIFICATION</scope>
</reference>
<dbReference type="GO" id="GO:0048488">
    <property type="term" value="P:synaptic vesicle endocytosis"/>
    <property type="evidence" value="ECO:0007669"/>
    <property type="project" value="TreeGrafter"/>
</dbReference>
<evidence type="ECO:0000256" key="1">
    <source>
        <dbReference type="ARBA" id="ARBA00013044"/>
    </source>
</evidence>
<evidence type="ECO:0000259" key="4">
    <source>
        <dbReference type="SMART" id="SM01165"/>
    </source>
</evidence>
<dbReference type="Pfam" id="PF22669">
    <property type="entry name" value="Exo_endo_phos2"/>
    <property type="match status" value="1"/>
</dbReference>
<dbReference type="CDD" id="cd09089">
    <property type="entry name" value="INPP5c_Synj"/>
    <property type="match status" value="1"/>
</dbReference>
<dbReference type="PANTHER" id="PTHR11200:SF257">
    <property type="entry name" value="PHOSPHOINOSITIDE 5-PHOSPHATASE"/>
    <property type="match status" value="1"/>
</dbReference>
<feature type="region of interest" description="Disordered" evidence="2">
    <location>
        <begin position="554"/>
        <end position="591"/>
    </location>
</feature>
<dbReference type="Proteomes" id="UP000694388">
    <property type="component" value="Unplaced"/>
</dbReference>
<evidence type="ECO:0000313" key="5">
    <source>
        <dbReference type="Ensembl" id="ENSEBUP00000026411.1"/>
    </source>
</evidence>
<dbReference type="Ensembl" id="ENSEBUT00000026987.1">
    <property type="protein sequence ID" value="ENSEBUP00000026411.1"/>
    <property type="gene ID" value="ENSEBUG00000016247.1"/>
</dbReference>
<feature type="domain" description="Inositol polyphosphate-related phosphatase" evidence="3">
    <location>
        <begin position="56"/>
        <end position="396"/>
    </location>
</feature>
<dbReference type="GO" id="GO:0003676">
    <property type="term" value="F:nucleic acid binding"/>
    <property type="evidence" value="ECO:0007669"/>
    <property type="project" value="InterPro"/>
</dbReference>
<feature type="compositionally biased region" description="Pro residues" evidence="2">
    <location>
        <begin position="609"/>
        <end position="629"/>
    </location>
</feature>
<dbReference type="InterPro" id="IPR035979">
    <property type="entry name" value="RBD_domain_sf"/>
</dbReference>
<dbReference type="PANTHER" id="PTHR11200">
    <property type="entry name" value="INOSITOL 5-PHOSPHATASE"/>
    <property type="match status" value="1"/>
</dbReference>
<dbReference type="InterPro" id="IPR046985">
    <property type="entry name" value="IP5"/>
</dbReference>
<feature type="region of interest" description="Disordered" evidence="2">
    <location>
        <begin position="605"/>
        <end position="798"/>
    </location>
</feature>
<feature type="compositionally biased region" description="Pro residues" evidence="2">
    <location>
        <begin position="768"/>
        <end position="781"/>
    </location>
</feature>
<sequence>MEVLLQGGALHHELANKARTLLCTGTLHVPEIFLQAASPQLLESLCVRQAEFTHPKRIRVSVATWNVNGGRQFRSIAFKHQTLTDWLIDAPHQSGMAQFRDNSTVGVVDIFAIGFQEMVELNAGNIVSTSTENQKRWAVELQKTISRDHKYVLLTSEQLVGVCLYVFIRPHLTHLIRNLAVDTVKTGMGGATGNKGAVAICMQLHSSSLCFVCSHFAAGQSQVRERNDDYAEIVRKLSFSMGRGLFSHDYVFWCGDFNYRIDLPGEEVKDLVLAERWEELQAADQLQKQKTAGKVFKGFFEGRTNFAPTYKYDMFSNDYDTSEKCRTPAWTDRVLWHRKKWPFERSADEVDLMNSLNGSESLWNPGVLVHYGRAELKTSDHRPVVAVIDIDILELCPEALQDSLRLAVDAHGPPDGTLLVEAAEGVGYFDDCAVQQLVQALSAYGEVLLVRLVDNAVYATYRDGRSALAALALDKTKIGEQVLTVHLKNSSWAEDMLKELSVNEGSTKKLPTVPISELLTDDVSTTLPNDYDMEGDVDNLGGDMDEMTLQQSAMLGTSPLPSPGLSPQNSPCPSPTPFDLAPVSFPSGASPVPDMHDVQFVSVCKEAPPRPVPPPARPPPPQRPPPPAMKQPQFSTPLSEPVFSGITVSPHSPPLDSSRSRGTIQPSRPPPPPPSRSKTGVAVAQHSSSPAQGRAPLHESFQPSPAGTPEMQHRQSSSSSLSPLEPTHTQPSSFSLSPKLPPPLPPSCQVIVTPPLAPNSVHDFHPPAMLPPSLMPPPKAPPRARSAHSLANLEKESNLKRASSVDLLCEHPVASSLKCSTARTATELYSASLWGSDQSLHLMFPRPSVRRPPPIPPRTHELYSFSNSSSAEPVLRQPSLPPQIPTRPPPPPQSTEFSIFHSSDAELSTAAEPLDLDIALPPLSQTPKPAPRKSLQQNGWIAFDL</sequence>
<dbReference type="GO" id="GO:0004439">
    <property type="term" value="F:phosphatidylinositol-4,5-bisphosphate 5-phosphatase activity"/>
    <property type="evidence" value="ECO:0007669"/>
    <property type="project" value="UniProtKB-EC"/>
</dbReference>
<evidence type="ECO:0000259" key="3">
    <source>
        <dbReference type="SMART" id="SM00128"/>
    </source>
</evidence>
<dbReference type="SUPFAM" id="SSF54928">
    <property type="entry name" value="RNA-binding domain, RBD"/>
    <property type="match status" value="1"/>
</dbReference>
<proteinExistence type="predicted"/>
<feature type="region of interest" description="Disordered" evidence="2">
    <location>
        <begin position="866"/>
        <end position="902"/>
    </location>
</feature>
<reference evidence="5" key="2">
    <citation type="submission" date="2025-09" db="UniProtKB">
        <authorList>
            <consortium name="Ensembl"/>
        </authorList>
    </citation>
    <scope>IDENTIFICATION</scope>
</reference>
<keyword evidence="6" id="KW-1185">Reference proteome</keyword>
<dbReference type="InterPro" id="IPR000300">
    <property type="entry name" value="IPPc"/>
</dbReference>
<dbReference type="GO" id="GO:0098793">
    <property type="term" value="C:presynapse"/>
    <property type="evidence" value="ECO:0007669"/>
    <property type="project" value="GOC"/>
</dbReference>
<dbReference type="Pfam" id="PF08952">
    <property type="entry name" value="DUF1866"/>
    <property type="match status" value="1"/>
</dbReference>
<dbReference type="GeneTree" id="ENSGT00940000157964"/>
<feature type="compositionally biased region" description="Pro residues" evidence="2">
    <location>
        <begin position="879"/>
        <end position="893"/>
    </location>
</feature>
<dbReference type="Gene3D" id="3.30.70.330">
    <property type="match status" value="1"/>
</dbReference>
<protein>
    <recommendedName>
        <fullName evidence="1">phosphoinositide 5-phosphatase</fullName>
        <ecNumber evidence="1">3.1.3.36</ecNumber>
    </recommendedName>
</protein>
<feature type="region of interest" description="Disordered" evidence="2">
    <location>
        <begin position="919"/>
        <end position="945"/>
    </location>
</feature>
<dbReference type="SMART" id="SM00128">
    <property type="entry name" value="IPPc"/>
    <property type="match status" value="1"/>
</dbReference>
<accession>A0A8C4R9Y8</accession>
<dbReference type="InterPro" id="IPR015047">
    <property type="entry name" value="SYNJ1/2_RRM"/>
</dbReference>
<feature type="domain" description="Synaptojanin-1/2 RNA recognition motif" evidence="4">
    <location>
        <begin position="389"/>
        <end position="529"/>
    </location>
</feature>
<dbReference type="AlphaFoldDB" id="A0A8C4R9Y8"/>
<dbReference type="SMART" id="SM01165">
    <property type="entry name" value="DUF1866"/>
    <property type="match status" value="1"/>
</dbReference>
<evidence type="ECO:0000313" key="6">
    <source>
        <dbReference type="Proteomes" id="UP000694388"/>
    </source>
</evidence>
<dbReference type="Gene3D" id="3.60.10.10">
    <property type="entry name" value="Endonuclease/exonuclease/phosphatase"/>
    <property type="match status" value="1"/>
</dbReference>
<organism evidence="5 6">
    <name type="scientific">Eptatretus burgeri</name>
    <name type="common">Inshore hagfish</name>
    <dbReference type="NCBI Taxonomy" id="7764"/>
    <lineage>
        <taxon>Eukaryota</taxon>
        <taxon>Metazoa</taxon>
        <taxon>Chordata</taxon>
        <taxon>Craniata</taxon>
        <taxon>Vertebrata</taxon>
        <taxon>Cyclostomata</taxon>
        <taxon>Myxini</taxon>
        <taxon>Myxiniformes</taxon>
        <taxon>Myxinidae</taxon>
        <taxon>Eptatretinae</taxon>
        <taxon>Eptatretus</taxon>
    </lineage>
</organism>
<dbReference type="FunFam" id="3.60.10.10:FF:000003">
    <property type="entry name" value="Synaptojanin-1 isoform 1"/>
    <property type="match status" value="1"/>
</dbReference>